<proteinExistence type="inferred from homology"/>
<dbReference type="GO" id="GO:0006189">
    <property type="term" value="P:'de novo' IMP biosynthetic process"/>
    <property type="evidence" value="ECO:0007669"/>
    <property type="project" value="UniProtKB-UniRule"/>
</dbReference>
<dbReference type="InterPro" id="IPR003135">
    <property type="entry name" value="ATP-grasp_carboxylate-amine"/>
</dbReference>
<evidence type="ECO:0000313" key="7">
    <source>
        <dbReference type="EMBL" id="PCC83451.1"/>
    </source>
</evidence>
<feature type="binding site" evidence="4">
    <location>
        <position position="203"/>
    </location>
    <ligand>
        <name>ATP</name>
        <dbReference type="ChEBI" id="CHEBI:30616"/>
    </ligand>
</feature>
<dbReference type="SUPFAM" id="SSF51246">
    <property type="entry name" value="Rudiment single hybrid motif"/>
    <property type="match status" value="1"/>
</dbReference>
<sequence length="426" mass="45777">MPDDHKVKASIGWVSHKAKPIVTVYGDGQLARMMQPAAAELDIHLRILASSQEQSAAQVIPDVVLGDYHAYETLVSAAKDADALTFEHEHVPTDHVQALIDAGYNVQPQPSALLYAQDKLFMRQKLAELGAPVPRFAQIASVEDARNFAELVEGRVCLKARRGGYDGHGVWFPAAEELDSLVAELLEAGTPLMAEEKVNLTRELSVLVARRPSGEVKAWPITQSVQRDGICAEAFAPAPGLSPELAQRAAEVGELVATQLGVTGVLAVELFAYSVAEVDNWGSAASAAAASAAGFPSDGAVEDIAVNELAMRPHNTGHWTQDGSVTSQFEQHLRAVLDLPLGETTALAPVTVMANVLGGPEDPEMPMPQRVRAVMERYPQAKIHLYGKDHRAGRKIGHVNVVGEDVEQTRHIAADAAHFLVHAAWL</sequence>
<reference evidence="7 8" key="1">
    <citation type="submission" date="2017-09" db="EMBL/GenBank/DDBJ databases">
        <title>Draft Genome Sequence of Corynebacterium accolens AH4003.</title>
        <authorList>
            <person name="Chen Y."/>
            <person name="Oosthuysen W.F."/>
            <person name="Kelley S."/>
            <person name="Horswill A."/>
        </authorList>
    </citation>
    <scope>NUCLEOTIDE SEQUENCE [LARGE SCALE GENOMIC DNA]</scope>
    <source>
        <strain evidence="7 8">AH4003</strain>
    </source>
</reference>
<name>A0A2A4ALV6_9CORY</name>
<dbReference type="GO" id="GO:0046872">
    <property type="term" value="F:metal ion binding"/>
    <property type="evidence" value="ECO:0007669"/>
    <property type="project" value="InterPro"/>
</dbReference>
<dbReference type="Proteomes" id="UP000218690">
    <property type="component" value="Unassembled WGS sequence"/>
</dbReference>
<keyword evidence="4 5" id="KW-0436">Ligase</keyword>
<feature type="binding site" evidence="4">
    <location>
        <begin position="307"/>
        <end position="308"/>
    </location>
    <ligand>
        <name>ATP</name>
        <dbReference type="ChEBI" id="CHEBI:30616"/>
    </ligand>
</feature>
<protein>
    <recommendedName>
        <fullName evidence="4 5">N5-carboxyaminoimidazole ribonucleotide synthase</fullName>
        <shortName evidence="4 5">N5-CAIR synthase</shortName>
        <ecNumber evidence="4 5">6.3.4.18</ecNumber>
    </recommendedName>
    <alternativeName>
        <fullName evidence="4 5">5-(carboxyamino)imidazole ribonucleotide synthetase</fullName>
    </alternativeName>
</protein>
<evidence type="ECO:0000259" key="6">
    <source>
        <dbReference type="PROSITE" id="PS50975"/>
    </source>
</evidence>
<dbReference type="InterPro" id="IPR013815">
    <property type="entry name" value="ATP_grasp_subdomain_1"/>
</dbReference>
<dbReference type="GO" id="GO:0005829">
    <property type="term" value="C:cytosol"/>
    <property type="evidence" value="ECO:0007669"/>
    <property type="project" value="TreeGrafter"/>
</dbReference>
<dbReference type="EC" id="6.3.4.18" evidence="4 5"/>
<dbReference type="InterPro" id="IPR005875">
    <property type="entry name" value="PurK"/>
</dbReference>
<comment type="function">
    <text evidence="5">Catalyzes the ATP-dependent conversion of 5-aminoimidazole ribonucleotide (AIR) and HCO(3)- to N5-carboxyaminoimidazole ribonucleotide (N5-CAIR).</text>
</comment>
<dbReference type="Gene3D" id="3.40.50.20">
    <property type="match status" value="1"/>
</dbReference>
<accession>A0A2A4ALV6</accession>
<dbReference type="InterPro" id="IPR011761">
    <property type="entry name" value="ATP-grasp"/>
</dbReference>
<dbReference type="SUPFAM" id="SSF56059">
    <property type="entry name" value="Glutathione synthetase ATP-binding domain-like"/>
    <property type="match status" value="1"/>
</dbReference>
<feature type="binding site" evidence="4">
    <location>
        <begin position="195"/>
        <end position="198"/>
    </location>
    <ligand>
        <name>ATP</name>
        <dbReference type="ChEBI" id="CHEBI:30616"/>
    </ligand>
</feature>
<feature type="binding site" evidence="4">
    <location>
        <position position="159"/>
    </location>
    <ligand>
        <name>ATP</name>
        <dbReference type="ChEBI" id="CHEBI:30616"/>
    </ligand>
</feature>
<evidence type="ECO:0000256" key="5">
    <source>
        <dbReference type="RuleBase" id="RU361200"/>
    </source>
</evidence>
<evidence type="ECO:0000256" key="4">
    <source>
        <dbReference type="HAMAP-Rule" id="MF_01928"/>
    </source>
</evidence>
<dbReference type="PROSITE" id="PS50975">
    <property type="entry name" value="ATP_GRASP"/>
    <property type="match status" value="1"/>
</dbReference>
<keyword evidence="1 4" id="KW-0547">Nucleotide-binding</keyword>
<comment type="similarity">
    <text evidence="4 5">Belongs to the PurK/PurT family.</text>
</comment>
<dbReference type="EMBL" id="NWBP01000011">
    <property type="protein sequence ID" value="PCC83451.1"/>
    <property type="molecule type" value="Genomic_DNA"/>
</dbReference>
<feature type="domain" description="ATP-grasp" evidence="6">
    <location>
        <begin position="123"/>
        <end position="337"/>
    </location>
</feature>
<dbReference type="Pfam" id="PF17769">
    <property type="entry name" value="PurK_C"/>
    <property type="match status" value="1"/>
</dbReference>
<dbReference type="Gene3D" id="3.30.1490.20">
    <property type="entry name" value="ATP-grasp fold, A domain"/>
    <property type="match status" value="1"/>
</dbReference>
<comment type="caution">
    <text evidence="7">The sequence shown here is derived from an EMBL/GenBank/DDBJ whole genome shotgun (WGS) entry which is preliminary data.</text>
</comment>
<organism evidence="7 8">
    <name type="scientific">Corynebacterium accolens</name>
    <dbReference type="NCBI Taxonomy" id="38284"/>
    <lineage>
        <taxon>Bacteria</taxon>
        <taxon>Bacillati</taxon>
        <taxon>Actinomycetota</taxon>
        <taxon>Actinomycetes</taxon>
        <taxon>Mycobacteriales</taxon>
        <taxon>Corynebacteriaceae</taxon>
        <taxon>Corynebacterium</taxon>
    </lineage>
</organism>
<comment type="catalytic activity">
    <reaction evidence="4 5">
        <text>5-amino-1-(5-phospho-beta-D-ribosyl)imidazole + hydrogencarbonate + ATP = 5-carboxyamino-1-(5-phospho-D-ribosyl)imidazole + ADP + phosphate + 2 H(+)</text>
        <dbReference type="Rhea" id="RHEA:19317"/>
        <dbReference type="ChEBI" id="CHEBI:15378"/>
        <dbReference type="ChEBI" id="CHEBI:17544"/>
        <dbReference type="ChEBI" id="CHEBI:30616"/>
        <dbReference type="ChEBI" id="CHEBI:43474"/>
        <dbReference type="ChEBI" id="CHEBI:58730"/>
        <dbReference type="ChEBI" id="CHEBI:137981"/>
        <dbReference type="ChEBI" id="CHEBI:456216"/>
        <dbReference type="EC" id="6.3.4.18"/>
    </reaction>
</comment>
<evidence type="ECO:0000256" key="2">
    <source>
        <dbReference type="ARBA" id="ARBA00022755"/>
    </source>
</evidence>
<keyword evidence="3 4" id="KW-0067">ATP-binding</keyword>
<evidence type="ECO:0000256" key="3">
    <source>
        <dbReference type="ARBA" id="ARBA00022840"/>
    </source>
</evidence>
<feature type="binding site" evidence="4">
    <location>
        <position position="119"/>
    </location>
    <ligand>
        <name>ATP</name>
        <dbReference type="ChEBI" id="CHEBI:30616"/>
    </ligand>
</feature>
<dbReference type="NCBIfam" id="TIGR01161">
    <property type="entry name" value="purK"/>
    <property type="match status" value="1"/>
</dbReference>
<dbReference type="GO" id="GO:0034028">
    <property type="term" value="F:5-(carboxyamino)imidazole ribonucleotide synthase activity"/>
    <property type="evidence" value="ECO:0007669"/>
    <property type="project" value="UniProtKB-UniRule"/>
</dbReference>
<dbReference type="Pfam" id="PF02222">
    <property type="entry name" value="ATP-grasp"/>
    <property type="match status" value="1"/>
</dbReference>
<keyword evidence="2 4" id="KW-0658">Purine biosynthesis</keyword>
<dbReference type="GO" id="GO:0005524">
    <property type="term" value="F:ATP binding"/>
    <property type="evidence" value="ECO:0007669"/>
    <property type="project" value="UniProtKB-UniRule"/>
</dbReference>
<evidence type="ECO:0000256" key="1">
    <source>
        <dbReference type="ARBA" id="ARBA00022741"/>
    </source>
</evidence>
<dbReference type="InterPro" id="IPR016185">
    <property type="entry name" value="PreATP-grasp_dom_sf"/>
</dbReference>
<dbReference type="GO" id="GO:0004638">
    <property type="term" value="F:phosphoribosylaminoimidazole carboxylase activity"/>
    <property type="evidence" value="ECO:0007669"/>
    <property type="project" value="InterPro"/>
</dbReference>
<comment type="function">
    <text evidence="4">Catalyzes the ATP-dependent conversion of 5-aminoimidazole ribonucleotide (AIR) and HCO(3)(-) to N5-carboxyaminoimidazole ribonucleotide (N5-CAIR).</text>
</comment>
<dbReference type="AlphaFoldDB" id="A0A2A4ALV6"/>
<comment type="caution">
    <text evidence="4">Lacks conserved residue(s) required for the propagation of feature annotation.</text>
</comment>
<comment type="pathway">
    <text evidence="4 5">Purine metabolism; IMP biosynthesis via de novo pathway; 5-amino-1-(5-phospho-D-ribosyl)imidazole-4-carboxylate from 5-amino-1-(5-phospho-D-ribosyl)imidazole (N5-CAIR route): step 1/2.</text>
</comment>
<evidence type="ECO:0000313" key="8">
    <source>
        <dbReference type="Proteomes" id="UP000218690"/>
    </source>
</evidence>
<dbReference type="PANTHER" id="PTHR11609:SF5">
    <property type="entry name" value="PHOSPHORIBOSYLAMINOIMIDAZOLE CARBOXYLASE"/>
    <property type="match status" value="1"/>
</dbReference>
<dbReference type="UniPathway" id="UPA00074">
    <property type="reaction ID" value="UER00942"/>
</dbReference>
<dbReference type="Pfam" id="PF22660">
    <property type="entry name" value="RS_preATP-grasp-like"/>
    <property type="match status" value="1"/>
</dbReference>
<dbReference type="Gene3D" id="3.30.470.20">
    <property type="entry name" value="ATP-grasp fold, B domain"/>
    <property type="match status" value="1"/>
</dbReference>
<gene>
    <name evidence="4 5" type="primary">purK</name>
    <name evidence="7" type="ORF">COM45_03630</name>
</gene>
<dbReference type="SUPFAM" id="SSF52440">
    <property type="entry name" value="PreATP-grasp domain"/>
    <property type="match status" value="1"/>
</dbReference>
<dbReference type="PANTHER" id="PTHR11609">
    <property type="entry name" value="PURINE BIOSYNTHESIS PROTEIN 6/7, PUR6/7"/>
    <property type="match status" value="1"/>
</dbReference>
<comment type="subunit">
    <text evidence="4 5">Homodimer.</text>
</comment>
<dbReference type="InterPro" id="IPR040686">
    <property type="entry name" value="PurK_C"/>
</dbReference>
<dbReference type="InterPro" id="IPR054350">
    <property type="entry name" value="PurT/PurK_preATP-grasp"/>
</dbReference>
<dbReference type="InterPro" id="IPR011054">
    <property type="entry name" value="Rudment_hybrid_motif"/>
</dbReference>
<dbReference type="NCBIfam" id="NF004680">
    <property type="entry name" value="PRK06019.1-6"/>
    <property type="match status" value="1"/>
</dbReference>
<dbReference type="HAMAP" id="MF_01928">
    <property type="entry name" value="PurK"/>
    <property type="match status" value="1"/>
</dbReference>